<evidence type="ECO:0000259" key="2">
    <source>
        <dbReference type="PROSITE" id="PS50110"/>
    </source>
</evidence>
<proteinExistence type="predicted"/>
<dbReference type="GO" id="GO:0000160">
    <property type="term" value="P:phosphorelay signal transduction system"/>
    <property type="evidence" value="ECO:0007669"/>
    <property type="project" value="InterPro"/>
</dbReference>
<evidence type="ECO:0000313" key="4">
    <source>
        <dbReference type="Proteomes" id="UP000318010"/>
    </source>
</evidence>
<accession>A0A563U7J1</accession>
<dbReference type="InterPro" id="IPR011006">
    <property type="entry name" value="CheY-like_superfamily"/>
</dbReference>
<reference evidence="3 4" key="1">
    <citation type="submission" date="2019-07" db="EMBL/GenBank/DDBJ databases">
        <authorList>
            <person name="Kim J."/>
        </authorList>
    </citation>
    <scope>NUCLEOTIDE SEQUENCE [LARGE SCALE GENOMIC DNA]</scope>
    <source>
        <strain evidence="3 4">MJ1a</strain>
    </source>
</reference>
<feature type="domain" description="Response regulatory" evidence="2">
    <location>
        <begin position="1"/>
        <end position="90"/>
    </location>
</feature>
<dbReference type="OrthoDB" id="5421695at2"/>
<dbReference type="EMBL" id="VOEI01000002">
    <property type="protein sequence ID" value="TWR27310.1"/>
    <property type="molecule type" value="Genomic_DNA"/>
</dbReference>
<dbReference type="Gene3D" id="3.40.50.2300">
    <property type="match status" value="1"/>
</dbReference>
<keyword evidence="1" id="KW-0597">Phosphoprotein</keyword>
<organism evidence="3 4">
    <name type="scientific">Mucilaginibacter achroorhodeus</name>
    <dbReference type="NCBI Taxonomy" id="2599294"/>
    <lineage>
        <taxon>Bacteria</taxon>
        <taxon>Pseudomonadati</taxon>
        <taxon>Bacteroidota</taxon>
        <taxon>Sphingobacteriia</taxon>
        <taxon>Sphingobacteriales</taxon>
        <taxon>Sphingobacteriaceae</taxon>
        <taxon>Mucilaginibacter</taxon>
    </lineage>
</organism>
<evidence type="ECO:0000256" key="1">
    <source>
        <dbReference type="PROSITE-ProRule" id="PRU00169"/>
    </source>
</evidence>
<protein>
    <submittedName>
        <fullName evidence="3">Response regulator</fullName>
    </submittedName>
</protein>
<comment type="caution">
    <text evidence="3">The sequence shown here is derived from an EMBL/GenBank/DDBJ whole genome shotgun (WGS) entry which is preliminary data.</text>
</comment>
<keyword evidence="4" id="KW-1185">Reference proteome</keyword>
<gene>
    <name evidence="3" type="ORF">FPZ42_06635</name>
</gene>
<dbReference type="InterPro" id="IPR001789">
    <property type="entry name" value="Sig_transdc_resp-reg_receiver"/>
</dbReference>
<dbReference type="Proteomes" id="UP000318010">
    <property type="component" value="Unassembled WGS sequence"/>
</dbReference>
<name>A0A563U7J1_9SPHI</name>
<sequence>MSLSPLVDNPDSLEVAESVLKYKTKMLKMRTITPGFMQLAEQYLPHLMILDYRLGDGNGGELYREIKTNAQLNNIPIMLFSADSKALLEL</sequence>
<dbReference type="SUPFAM" id="SSF52172">
    <property type="entry name" value="CheY-like"/>
    <property type="match status" value="1"/>
</dbReference>
<dbReference type="PROSITE" id="PS50110">
    <property type="entry name" value="RESPONSE_REGULATORY"/>
    <property type="match status" value="1"/>
</dbReference>
<feature type="modified residue" description="4-aspartylphosphate" evidence="1">
    <location>
        <position position="51"/>
    </location>
</feature>
<evidence type="ECO:0000313" key="3">
    <source>
        <dbReference type="EMBL" id="TWR27310.1"/>
    </source>
</evidence>
<dbReference type="AlphaFoldDB" id="A0A563U7J1"/>